<dbReference type="GO" id="GO:0008175">
    <property type="term" value="F:tRNA methyltransferase activity"/>
    <property type="evidence" value="ECO:0007669"/>
    <property type="project" value="InterPro"/>
</dbReference>
<dbReference type="AlphaFoldDB" id="E0SPL7"/>
<reference evidence="5 6" key="1">
    <citation type="journal article" date="2010" name="Stand. Genomic Sci.">
        <title>Complete genome sequence of Ignisphaera aggregans type strain (AQ1.S1).</title>
        <authorList>
            <person name="Goker M."/>
            <person name="Held B."/>
            <person name="Lapidus A."/>
            <person name="Nolan M."/>
            <person name="Spring S."/>
            <person name="Yasawong M."/>
            <person name="Lucas S."/>
            <person name="Glavina Del Rio T."/>
            <person name="Tice H."/>
            <person name="Cheng J.F."/>
            <person name="Goodwin L."/>
            <person name="Tapia R."/>
            <person name="Pitluck S."/>
            <person name="Liolios K."/>
            <person name="Ivanova N."/>
            <person name="Mavromatis K."/>
            <person name="Mikhailova N."/>
            <person name="Pati A."/>
            <person name="Chen A."/>
            <person name="Palaniappan K."/>
            <person name="Brambilla E."/>
            <person name="Land M."/>
            <person name="Hauser L."/>
            <person name="Chang Y.J."/>
            <person name="Jeffries C.D."/>
            <person name="Brettin T."/>
            <person name="Detter J.C."/>
            <person name="Han C."/>
            <person name="Rohde M."/>
            <person name="Sikorski J."/>
            <person name="Woyke T."/>
            <person name="Bristow J."/>
            <person name="Eisen J.A."/>
            <person name="Markowitz V."/>
            <person name="Hugenholtz P."/>
            <person name="Kyrpides N.C."/>
            <person name="Klenk H.P."/>
        </authorList>
    </citation>
    <scope>NUCLEOTIDE SEQUENCE [LARGE SCALE GENOMIC DNA]</scope>
    <source>
        <strain evidence="6">DSM 17230 / JCM 13409 / AQ1.S1</strain>
    </source>
</reference>
<keyword evidence="2 5" id="KW-0808">Transferase</keyword>
<dbReference type="GO" id="GO:0030488">
    <property type="term" value="P:tRNA methylation"/>
    <property type="evidence" value="ECO:0007669"/>
    <property type="project" value="InterPro"/>
</dbReference>
<evidence type="ECO:0000259" key="4">
    <source>
        <dbReference type="PROSITE" id="PS51675"/>
    </source>
</evidence>
<evidence type="ECO:0000313" key="6">
    <source>
        <dbReference type="Proteomes" id="UP000001304"/>
    </source>
</evidence>
<dbReference type="InterPro" id="IPR038459">
    <property type="entry name" value="MT_TRM10-typ_sf"/>
</dbReference>
<keyword evidence="1 5" id="KW-0489">Methyltransferase</keyword>
<accession>E0SPL7</accession>
<dbReference type="InterPro" id="IPR007364">
    <property type="entry name" value="SFM1-like"/>
</dbReference>
<dbReference type="PIRSF" id="PIRSF018978">
    <property type="entry name" value="tRNA_m1G_mtfrase_arc_prd"/>
    <property type="match status" value="1"/>
</dbReference>
<dbReference type="STRING" id="583356.Igag_1267"/>
<protein>
    <submittedName>
        <fullName evidence="5">tRNA (Guanine-N1-)-methyltransferase</fullName>
    </submittedName>
</protein>
<sequence>MSIDIVAKSFSNSLKILGIDHIVLSRKVIKKYITKNVGGGDRVLHVLANAILLNKVRVCRKSVYGNPMWSFNGVTILYEVKNFREFEYCVIDRDEECFNDVTETIARYLKLIMPMKPLIIVDLSLFELHHDMELKVLVKQLVLAINTIRLWLTDLHIAIVNMPLYFNPLLNKISTLARICYDDSLYKTIELERAVLLDPYADEALTSQDILSNDYFIIGGIVDRKFSRPYATSMLLALNNLDIKSKSIRLGSSAIGVPNELNKIVDIVMRVRFLGESLESAIISNMSVDDKISRIVYEVRKRYSKDRVISKDIISKLMKSYSLEERYMNRILLRLKDFNII</sequence>
<dbReference type="PROSITE" id="PS51675">
    <property type="entry name" value="SAM_MT_TRM10"/>
    <property type="match status" value="1"/>
</dbReference>
<evidence type="ECO:0000256" key="1">
    <source>
        <dbReference type="ARBA" id="ARBA00022603"/>
    </source>
</evidence>
<organism evidence="5 6">
    <name type="scientific">Ignisphaera aggregans (strain DSM 17230 / JCM 13409 / AQ1.S1)</name>
    <dbReference type="NCBI Taxonomy" id="583356"/>
    <lineage>
        <taxon>Archaea</taxon>
        <taxon>Thermoproteota</taxon>
        <taxon>Thermoprotei</taxon>
        <taxon>Desulfurococcales</taxon>
        <taxon>Desulfurococcaceae</taxon>
        <taxon>Ignisphaera</taxon>
    </lineage>
</organism>
<evidence type="ECO:0000256" key="3">
    <source>
        <dbReference type="ARBA" id="ARBA00022691"/>
    </source>
</evidence>
<keyword evidence="3" id="KW-0949">S-adenosyl-L-methionine</keyword>
<name>E0SPL7_IGNAA</name>
<evidence type="ECO:0000256" key="2">
    <source>
        <dbReference type="ARBA" id="ARBA00022679"/>
    </source>
</evidence>
<proteinExistence type="predicted"/>
<gene>
    <name evidence="5" type="ordered locus">Igag_1267</name>
</gene>
<dbReference type="EMBL" id="CP002098">
    <property type="protein sequence ID" value="ADM28073.1"/>
    <property type="molecule type" value="Genomic_DNA"/>
</dbReference>
<dbReference type="BioCyc" id="IAGG583356:GHAH-1249-MONOMER"/>
<dbReference type="Proteomes" id="UP000001304">
    <property type="component" value="Chromosome"/>
</dbReference>
<dbReference type="Pfam" id="PF04252">
    <property type="entry name" value="SFM1-like"/>
    <property type="match status" value="1"/>
</dbReference>
<dbReference type="InterPro" id="IPR016742">
    <property type="entry name" value="tRNA_m1G_mtfrase_arc"/>
</dbReference>
<dbReference type="KEGG" id="iag:Igag_1267"/>
<keyword evidence="6" id="KW-1185">Reference proteome</keyword>
<dbReference type="Gene3D" id="3.40.1280.30">
    <property type="match status" value="1"/>
</dbReference>
<feature type="domain" description="SAM-dependent MTase TRM10-type" evidence="4">
    <location>
        <begin position="105"/>
        <end position="295"/>
    </location>
</feature>
<dbReference type="InterPro" id="IPR028564">
    <property type="entry name" value="MT_TRM10-typ"/>
</dbReference>
<evidence type="ECO:0000313" key="5">
    <source>
        <dbReference type="EMBL" id="ADM28073.1"/>
    </source>
</evidence>
<dbReference type="HOGENOM" id="CLU_061952_0_0_2"/>